<gene>
    <name evidence="1" type="ORF">Q31b_42000</name>
</gene>
<protein>
    <recommendedName>
        <fullName evidence="3">Ogr/Delta-like zinc finger</fullName>
    </recommendedName>
</protein>
<name>A0A5C6DT65_9BACT</name>
<proteinExistence type="predicted"/>
<dbReference type="EMBL" id="SJPY01000006">
    <property type="protein sequence ID" value="TWU39117.1"/>
    <property type="molecule type" value="Genomic_DNA"/>
</dbReference>
<dbReference type="Proteomes" id="UP000315471">
    <property type="component" value="Unassembled WGS sequence"/>
</dbReference>
<organism evidence="1 2">
    <name type="scientific">Novipirellula aureliae</name>
    <dbReference type="NCBI Taxonomy" id="2527966"/>
    <lineage>
        <taxon>Bacteria</taxon>
        <taxon>Pseudomonadati</taxon>
        <taxon>Planctomycetota</taxon>
        <taxon>Planctomycetia</taxon>
        <taxon>Pirellulales</taxon>
        <taxon>Pirellulaceae</taxon>
        <taxon>Novipirellula</taxon>
    </lineage>
</organism>
<dbReference type="AlphaFoldDB" id="A0A5C6DT65"/>
<reference evidence="1 2" key="1">
    <citation type="submission" date="2019-02" db="EMBL/GenBank/DDBJ databases">
        <title>Deep-cultivation of Planctomycetes and their phenomic and genomic characterization uncovers novel biology.</title>
        <authorList>
            <person name="Wiegand S."/>
            <person name="Jogler M."/>
            <person name="Boedeker C."/>
            <person name="Pinto D."/>
            <person name="Vollmers J."/>
            <person name="Rivas-Marin E."/>
            <person name="Kohn T."/>
            <person name="Peeters S.H."/>
            <person name="Heuer A."/>
            <person name="Rast P."/>
            <person name="Oberbeckmann S."/>
            <person name="Bunk B."/>
            <person name="Jeske O."/>
            <person name="Meyerdierks A."/>
            <person name="Storesund J.E."/>
            <person name="Kallscheuer N."/>
            <person name="Luecker S."/>
            <person name="Lage O.M."/>
            <person name="Pohl T."/>
            <person name="Merkel B.J."/>
            <person name="Hornburger P."/>
            <person name="Mueller R.-W."/>
            <person name="Bruemmer F."/>
            <person name="Labrenz M."/>
            <person name="Spormann A.M."/>
            <person name="Op Den Camp H."/>
            <person name="Overmann J."/>
            <person name="Amann R."/>
            <person name="Jetten M.S.M."/>
            <person name="Mascher T."/>
            <person name="Medema M.H."/>
            <person name="Devos D.P."/>
            <person name="Kaster A.-K."/>
            <person name="Ovreas L."/>
            <person name="Rohde M."/>
            <person name="Galperin M.Y."/>
            <person name="Jogler C."/>
        </authorList>
    </citation>
    <scope>NUCLEOTIDE SEQUENCE [LARGE SCALE GENOMIC DNA]</scope>
    <source>
        <strain evidence="1 2">Q31b</strain>
    </source>
</reference>
<evidence type="ECO:0000313" key="1">
    <source>
        <dbReference type="EMBL" id="TWU39117.1"/>
    </source>
</evidence>
<evidence type="ECO:0008006" key="3">
    <source>
        <dbReference type="Google" id="ProtNLM"/>
    </source>
</evidence>
<sequence length="72" mass="8346">MSNKNERLPTVYICRARCEVCGCKEIETLRSWPEPDGTRTRRTRCTNPDCLAVFLVNIDYVPFSGNTTFDRQ</sequence>
<evidence type="ECO:0000313" key="2">
    <source>
        <dbReference type="Proteomes" id="UP000315471"/>
    </source>
</evidence>
<accession>A0A5C6DT65</accession>
<keyword evidence="2" id="KW-1185">Reference proteome</keyword>
<comment type="caution">
    <text evidence="1">The sequence shown here is derived from an EMBL/GenBank/DDBJ whole genome shotgun (WGS) entry which is preliminary data.</text>
</comment>